<dbReference type="SUPFAM" id="SSF53335">
    <property type="entry name" value="S-adenosyl-L-methionine-dependent methyltransferases"/>
    <property type="match status" value="1"/>
</dbReference>
<dbReference type="Proteomes" id="UP000193642">
    <property type="component" value="Unassembled WGS sequence"/>
</dbReference>
<name>A0A1Y2C992_9FUNG</name>
<sequence>MHSRNRPRRSPLRVLQPNTRRPLRPWLRGRPRAHTGVGLLPVPDGVQRRRVVGCELDPFLADHLRSVVATRYADGVLHVIEGDMFAVDLEAVRVDLFVLYLLPLGLGKLKGQLRRWLEGGGDGEGEGEGRRKRRIVTITYSIPGWECDRAIEVGDTVKQWLFYYELKDVRDE</sequence>
<organism evidence="1 2">
    <name type="scientific">Rhizoclosmatium globosum</name>
    <dbReference type="NCBI Taxonomy" id="329046"/>
    <lineage>
        <taxon>Eukaryota</taxon>
        <taxon>Fungi</taxon>
        <taxon>Fungi incertae sedis</taxon>
        <taxon>Chytridiomycota</taxon>
        <taxon>Chytridiomycota incertae sedis</taxon>
        <taxon>Chytridiomycetes</taxon>
        <taxon>Chytridiales</taxon>
        <taxon>Chytriomycetaceae</taxon>
        <taxon>Rhizoclosmatium</taxon>
    </lineage>
</organism>
<dbReference type="Gene3D" id="3.40.50.150">
    <property type="entry name" value="Vaccinia Virus protein VP39"/>
    <property type="match status" value="1"/>
</dbReference>
<dbReference type="AlphaFoldDB" id="A0A1Y2C992"/>
<gene>
    <name evidence="1" type="ORF">BCR33DRAFT_262220</name>
</gene>
<proteinExistence type="predicted"/>
<dbReference type="EMBL" id="MCGO01000025">
    <property type="protein sequence ID" value="ORY43477.1"/>
    <property type="molecule type" value="Genomic_DNA"/>
</dbReference>
<evidence type="ECO:0008006" key="3">
    <source>
        <dbReference type="Google" id="ProtNLM"/>
    </source>
</evidence>
<evidence type="ECO:0000313" key="2">
    <source>
        <dbReference type="Proteomes" id="UP000193642"/>
    </source>
</evidence>
<reference evidence="1 2" key="1">
    <citation type="submission" date="2016-07" db="EMBL/GenBank/DDBJ databases">
        <title>Pervasive Adenine N6-methylation of Active Genes in Fungi.</title>
        <authorList>
            <consortium name="DOE Joint Genome Institute"/>
            <person name="Mondo S.J."/>
            <person name="Dannebaum R.O."/>
            <person name="Kuo R.C."/>
            <person name="Labutti K."/>
            <person name="Haridas S."/>
            <person name="Kuo A."/>
            <person name="Salamov A."/>
            <person name="Ahrendt S.R."/>
            <person name="Lipzen A."/>
            <person name="Sullivan W."/>
            <person name="Andreopoulos W.B."/>
            <person name="Clum A."/>
            <person name="Lindquist E."/>
            <person name="Daum C."/>
            <person name="Ramamoorthy G.K."/>
            <person name="Gryganskyi A."/>
            <person name="Culley D."/>
            <person name="Magnuson J.K."/>
            <person name="James T.Y."/>
            <person name="O'Malley M.A."/>
            <person name="Stajich J.E."/>
            <person name="Spatafora J.W."/>
            <person name="Visel A."/>
            <person name="Grigoriev I.V."/>
        </authorList>
    </citation>
    <scope>NUCLEOTIDE SEQUENCE [LARGE SCALE GENOMIC DNA]</scope>
    <source>
        <strain evidence="1 2">JEL800</strain>
    </source>
</reference>
<dbReference type="InterPro" id="IPR029063">
    <property type="entry name" value="SAM-dependent_MTases_sf"/>
</dbReference>
<evidence type="ECO:0000313" key="1">
    <source>
        <dbReference type="EMBL" id="ORY43477.1"/>
    </source>
</evidence>
<accession>A0A1Y2C992</accession>
<protein>
    <recommendedName>
        <fullName evidence="3">rRNA adenine N(6)-methyltransferase</fullName>
    </recommendedName>
</protein>
<dbReference type="OrthoDB" id="66144at2759"/>
<keyword evidence="2" id="KW-1185">Reference proteome</keyword>
<dbReference type="STRING" id="329046.A0A1Y2C992"/>
<comment type="caution">
    <text evidence="1">The sequence shown here is derived from an EMBL/GenBank/DDBJ whole genome shotgun (WGS) entry which is preliminary data.</text>
</comment>